<dbReference type="NCBIfam" id="TIGR02614">
    <property type="entry name" value="ftsW"/>
    <property type="match status" value="1"/>
</dbReference>
<feature type="transmembrane region" description="Helical" evidence="21">
    <location>
        <begin position="333"/>
        <end position="355"/>
    </location>
</feature>
<evidence type="ECO:0000256" key="4">
    <source>
        <dbReference type="ARBA" id="ARBA00022618"/>
    </source>
</evidence>
<dbReference type="GO" id="GO:0008360">
    <property type="term" value="P:regulation of cell shape"/>
    <property type="evidence" value="ECO:0007669"/>
    <property type="project" value="UniProtKB-KW"/>
</dbReference>
<dbReference type="Proteomes" id="UP000034879">
    <property type="component" value="Unassembled WGS sequence"/>
</dbReference>
<reference evidence="22 23" key="1">
    <citation type="journal article" date="2015" name="Nature">
        <title>rRNA introns, odd ribosomes, and small enigmatic genomes across a large radiation of phyla.</title>
        <authorList>
            <person name="Brown C.T."/>
            <person name="Hug L.A."/>
            <person name="Thomas B.C."/>
            <person name="Sharon I."/>
            <person name="Castelle C.J."/>
            <person name="Singh A."/>
            <person name="Wilkins M.J."/>
            <person name="Williams K.H."/>
            <person name="Banfield J.F."/>
        </authorList>
    </citation>
    <scope>NUCLEOTIDE SEQUENCE [LARGE SCALE GENOMIC DNA]</scope>
</reference>
<comment type="similarity">
    <text evidence="16">Belongs to the SEDS family. FtsW subfamily.</text>
</comment>
<accession>A0A0G1T175</accession>
<keyword evidence="12" id="KW-0131">Cell cycle</keyword>
<keyword evidence="5" id="KW-0328">Glycosyltransferase</keyword>
<keyword evidence="10 21" id="KW-1133">Transmembrane helix</keyword>
<dbReference type="InterPro" id="IPR013437">
    <property type="entry name" value="FtsW"/>
</dbReference>
<dbReference type="PROSITE" id="PS00428">
    <property type="entry name" value="FTSW_RODA_SPOVE"/>
    <property type="match status" value="1"/>
</dbReference>
<comment type="catalytic activity">
    <reaction evidence="20">
        <text>[GlcNAc-(1-&gt;4)-Mur2Ac(oyl-L-Ala-gamma-D-Glu-L-Lys-D-Ala-D-Ala)](n)-di-trans,octa-cis-undecaprenyl diphosphate + beta-D-GlcNAc-(1-&gt;4)-Mur2Ac(oyl-L-Ala-gamma-D-Glu-L-Lys-D-Ala-D-Ala)-di-trans,octa-cis-undecaprenyl diphosphate = [GlcNAc-(1-&gt;4)-Mur2Ac(oyl-L-Ala-gamma-D-Glu-L-Lys-D-Ala-D-Ala)](n+1)-di-trans,octa-cis-undecaprenyl diphosphate + di-trans,octa-cis-undecaprenyl diphosphate + H(+)</text>
        <dbReference type="Rhea" id="RHEA:23708"/>
        <dbReference type="Rhea" id="RHEA-COMP:9602"/>
        <dbReference type="Rhea" id="RHEA-COMP:9603"/>
        <dbReference type="ChEBI" id="CHEBI:15378"/>
        <dbReference type="ChEBI" id="CHEBI:58405"/>
        <dbReference type="ChEBI" id="CHEBI:60033"/>
        <dbReference type="ChEBI" id="CHEBI:78435"/>
        <dbReference type="EC" id="2.4.99.28"/>
    </reaction>
</comment>
<dbReference type="PATRIC" id="fig|1618749.3.peg.260"/>
<name>A0A0G1T175_9BACT</name>
<dbReference type="AlphaFoldDB" id="A0A0G1T175"/>
<evidence type="ECO:0000256" key="1">
    <source>
        <dbReference type="ARBA" id="ARBA00004651"/>
    </source>
</evidence>
<dbReference type="EC" id="2.4.99.28" evidence="19"/>
<dbReference type="InterPro" id="IPR001182">
    <property type="entry name" value="FtsW/RodA"/>
</dbReference>
<evidence type="ECO:0000256" key="20">
    <source>
        <dbReference type="ARBA" id="ARBA00049902"/>
    </source>
</evidence>
<dbReference type="GO" id="GO:0015648">
    <property type="term" value="F:lipid-linked peptidoglycan transporter activity"/>
    <property type="evidence" value="ECO:0007669"/>
    <property type="project" value="TreeGrafter"/>
</dbReference>
<keyword evidence="11 21" id="KW-0472">Membrane</keyword>
<protein>
    <recommendedName>
        <fullName evidence="17">Probable peptidoglycan glycosyltransferase FtsW</fullName>
        <ecNumber evidence="19">2.4.99.28</ecNumber>
    </recommendedName>
    <alternativeName>
        <fullName evidence="18">Cell division protein FtsW</fullName>
    </alternativeName>
    <alternativeName>
        <fullName evidence="15">Cell wall polymerase</fullName>
    </alternativeName>
    <alternativeName>
        <fullName evidence="14">Peptidoglycan polymerase</fullName>
    </alternativeName>
</protein>
<dbReference type="GO" id="GO:0071555">
    <property type="term" value="P:cell wall organization"/>
    <property type="evidence" value="ECO:0007669"/>
    <property type="project" value="UniProtKB-KW"/>
</dbReference>
<dbReference type="PANTHER" id="PTHR30474:SF2">
    <property type="entry name" value="PEPTIDOGLYCAN GLYCOSYLTRANSFERASE FTSW-RELATED"/>
    <property type="match status" value="1"/>
</dbReference>
<keyword evidence="3" id="KW-1003">Cell membrane</keyword>
<dbReference type="GO" id="GO:0032153">
    <property type="term" value="C:cell division site"/>
    <property type="evidence" value="ECO:0007669"/>
    <property type="project" value="TreeGrafter"/>
</dbReference>
<evidence type="ECO:0000256" key="21">
    <source>
        <dbReference type="SAM" id="Phobius"/>
    </source>
</evidence>
<evidence type="ECO:0000313" key="23">
    <source>
        <dbReference type="Proteomes" id="UP000034879"/>
    </source>
</evidence>
<evidence type="ECO:0000256" key="6">
    <source>
        <dbReference type="ARBA" id="ARBA00022679"/>
    </source>
</evidence>
<dbReference type="GO" id="GO:0005886">
    <property type="term" value="C:plasma membrane"/>
    <property type="evidence" value="ECO:0007669"/>
    <property type="project" value="UniProtKB-SubCell"/>
</dbReference>
<feature type="transmembrane region" description="Helical" evidence="21">
    <location>
        <begin position="181"/>
        <end position="199"/>
    </location>
</feature>
<feature type="transmembrane region" description="Helical" evidence="21">
    <location>
        <begin position="158"/>
        <end position="174"/>
    </location>
</feature>
<keyword evidence="13" id="KW-0961">Cell wall biogenesis/degradation</keyword>
<keyword evidence="9" id="KW-0573">Peptidoglycan synthesis</keyword>
<comment type="pathway">
    <text evidence="2">Cell wall biogenesis; peptidoglycan biosynthesis.</text>
</comment>
<feature type="transmembrane region" description="Helical" evidence="21">
    <location>
        <begin position="38"/>
        <end position="56"/>
    </location>
</feature>
<dbReference type="GO" id="GO:0008955">
    <property type="term" value="F:peptidoglycan glycosyltransferase activity"/>
    <property type="evidence" value="ECO:0007669"/>
    <property type="project" value="UniProtKB-EC"/>
</dbReference>
<dbReference type="Pfam" id="PF01098">
    <property type="entry name" value="FTSW_RODA_SPOVE"/>
    <property type="match status" value="1"/>
</dbReference>
<feature type="transmembrane region" description="Helical" evidence="21">
    <location>
        <begin position="134"/>
        <end position="152"/>
    </location>
</feature>
<feature type="transmembrane region" description="Helical" evidence="21">
    <location>
        <begin position="98"/>
        <end position="122"/>
    </location>
</feature>
<evidence type="ECO:0000256" key="13">
    <source>
        <dbReference type="ARBA" id="ARBA00023316"/>
    </source>
</evidence>
<evidence type="ECO:0000256" key="15">
    <source>
        <dbReference type="ARBA" id="ARBA00033270"/>
    </source>
</evidence>
<evidence type="ECO:0000313" key="22">
    <source>
        <dbReference type="EMBL" id="KKU75571.1"/>
    </source>
</evidence>
<evidence type="ECO:0000256" key="16">
    <source>
        <dbReference type="ARBA" id="ARBA00038053"/>
    </source>
</evidence>
<evidence type="ECO:0000256" key="18">
    <source>
        <dbReference type="ARBA" id="ARBA00041418"/>
    </source>
</evidence>
<evidence type="ECO:0000256" key="8">
    <source>
        <dbReference type="ARBA" id="ARBA00022960"/>
    </source>
</evidence>
<evidence type="ECO:0000256" key="10">
    <source>
        <dbReference type="ARBA" id="ARBA00022989"/>
    </source>
</evidence>
<gene>
    <name evidence="22" type="ORF">UY01_C0009G0013</name>
</gene>
<keyword evidence="7 21" id="KW-0812">Transmembrane</keyword>
<comment type="subcellular location">
    <subcellularLocation>
        <location evidence="1">Cell membrane</location>
        <topology evidence="1">Multi-pass membrane protein</topology>
    </subcellularLocation>
</comment>
<comment type="caution">
    <text evidence="22">The sequence shown here is derived from an EMBL/GenBank/DDBJ whole genome shotgun (WGS) entry which is preliminary data.</text>
</comment>
<evidence type="ECO:0000256" key="3">
    <source>
        <dbReference type="ARBA" id="ARBA00022475"/>
    </source>
</evidence>
<evidence type="ECO:0000256" key="9">
    <source>
        <dbReference type="ARBA" id="ARBA00022984"/>
    </source>
</evidence>
<dbReference type="EMBL" id="LCOJ01000009">
    <property type="protein sequence ID" value="KKU75571.1"/>
    <property type="molecule type" value="Genomic_DNA"/>
</dbReference>
<evidence type="ECO:0000256" key="5">
    <source>
        <dbReference type="ARBA" id="ARBA00022676"/>
    </source>
</evidence>
<dbReference type="GO" id="GO:0051301">
    <property type="term" value="P:cell division"/>
    <property type="evidence" value="ECO:0007669"/>
    <property type="project" value="UniProtKB-KW"/>
</dbReference>
<sequence>MRKRLIWIIGILLIFGLAVLSSAGIVDAQKKFDSSYYYFYHQLIYGILPGLVLGYVLSRVNYKIWRKLSFLILFAALVLVTLVFQPHFGFGAKGAVRWLNIGGLIFQPAEILKLSLVIYLSAWFSSHREQARNWIYGVAPFLIVLGFAALLLVLQPDIGTLIIVSVIALGIYFIDGRNLKILFSIVGLGMIILALLIAFEPYRFDRIRSFVNPQADTRGISYQVNQAKIAIGSGGIFGVGFGHSTQKFGFLPEPVGDSIFAIIGEELGLVGALFTVAMFVFLCLTLTQISLATGDPFGRLLVAGINIWIMAQAFVNIAAISGLLPLTGIPLPFISYGGSAMISLLAGLGIVLNVAS</sequence>
<evidence type="ECO:0000256" key="19">
    <source>
        <dbReference type="ARBA" id="ARBA00044770"/>
    </source>
</evidence>
<dbReference type="GO" id="GO:0009252">
    <property type="term" value="P:peptidoglycan biosynthetic process"/>
    <property type="evidence" value="ECO:0007669"/>
    <property type="project" value="UniProtKB-KW"/>
</dbReference>
<evidence type="ECO:0000256" key="17">
    <source>
        <dbReference type="ARBA" id="ARBA00041185"/>
    </source>
</evidence>
<dbReference type="PANTHER" id="PTHR30474">
    <property type="entry name" value="CELL CYCLE PROTEIN"/>
    <property type="match status" value="1"/>
</dbReference>
<evidence type="ECO:0000256" key="11">
    <source>
        <dbReference type="ARBA" id="ARBA00023136"/>
    </source>
</evidence>
<keyword evidence="6" id="KW-0808">Transferase</keyword>
<dbReference type="InterPro" id="IPR018365">
    <property type="entry name" value="Cell_cycle_FtsW-rel_CS"/>
</dbReference>
<keyword evidence="8" id="KW-0133">Cell shape</keyword>
<organism evidence="22 23">
    <name type="scientific">Candidatus Nomurabacteria bacterium GW2011_GWB1_47_6</name>
    <dbReference type="NCBI Taxonomy" id="1618749"/>
    <lineage>
        <taxon>Bacteria</taxon>
        <taxon>Candidatus Nomuraibacteriota</taxon>
    </lineage>
</organism>
<evidence type="ECO:0000256" key="12">
    <source>
        <dbReference type="ARBA" id="ARBA00023306"/>
    </source>
</evidence>
<feature type="transmembrane region" description="Helical" evidence="21">
    <location>
        <begin position="267"/>
        <end position="287"/>
    </location>
</feature>
<proteinExistence type="inferred from homology"/>
<feature type="transmembrane region" description="Helical" evidence="21">
    <location>
        <begin position="68"/>
        <end position="86"/>
    </location>
</feature>
<keyword evidence="4" id="KW-0132">Cell division</keyword>
<evidence type="ECO:0000256" key="14">
    <source>
        <dbReference type="ARBA" id="ARBA00032370"/>
    </source>
</evidence>
<evidence type="ECO:0000256" key="2">
    <source>
        <dbReference type="ARBA" id="ARBA00004752"/>
    </source>
</evidence>
<evidence type="ECO:0000256" key="7">
    <source>
        <dbReference type="ARBA" id="ARBA00022692"/>
    </source>
</evidence>
<feature type="transmembrane region" description="Helical" evidence="21">
    <location>
        <begin position="299"/>
        <end position="321"/>
    </location>
</feature>